<reference evidence="1" key="1">
    <citation type="submission" date="2015-06" db="EMBL/GenBank/DDBJ databases">
        <authorList>
            <person name="Nguyen H."/>
        </authorList>
    </citation>
    <scope>NUCLEOTIDE SEQUENCE</scope>
    <source>
        <strain evidence="1">DAOM 180753</strain>
    </source>
</reference>
<evidence type="ECO:0000313" key="2">
    <source>
        <dbReference type="Proteomes" id="UP001227192"/>
    </source>
</evidence>
<dbReference type="EMBL" id="LACB01000500">
    <property type="protein sequence ID" value="KAJ9482845.1"/>
    <property type="molecule type" value="Genomic_DNA"/>
</dbReference>
<sequence>MFQRALKGVLSFLSEQKAARSEHYGKKILLVAIPPRETGGTLPISPDARGKGYSCCDMRLVQIRNQAAPSELAPKCLYRRPS</sequence>
<comment type="caution">
    <text evidence="1">The sequence shown here is derived from an EMBL/GenBank/DDBJ whole genome shotgun (WGS) entry which is preliminary data.</text>
</comment>
<gene>
    <name evidence="1" type="ORF">VN97_g10573</name>
</gene>
<evidence type="ECO:0000313" key="1">
    <source>
        <dbReference type="EMBL" id="KAJ9482845.1"/>
    </source>
</evidence>
<dbReference type="AlphaFoldDB" id="A0AAI9T8Q6"/>
<name>A0AAI9T8Q6_PENTH</name>
<accession>A0AAI9T8Q6</accession>
<organism evidence="1 2">
    <name type="scientific">Penicillium thymicola</name>
    <dbReference type="NCBI Taxonomy" id="293382"/>
    <lineage>
        <taxon>Eukaryota</taxon>
        <taxon>Fungi</taxon>
        <taxon>Dikarya</taxon>
        <taxon>Ascomycota</taxon>
        <taxon>Pezizomycotina</taxon>
        <taxon>Eurotiomycetes</taxon>
        <taxon>Eurotiomycetidae</taxon>
        <taxon>Eurotiales</taxon>
        <taxon>Aspergillaceae</taxon>
        <taxon>Penicillium</taxon>
    </lineage>
</organism>
<reference evidence="1" key="2">
    <citation type="journal article" date="2016" name="Fungal Biol.">
        <title>Ochratoxin A production by Penicillium thymicola.</title>
        <authorList>
            <person name="Nguyen H.D.T."/>
            <person name="McMullin D.R."/>
            <person name="Ponomareva E."/>
            <person name="Riley R."/>
            <person name="Pomraning K.R."/>
            <person name="Baker S.E."/>
            <person name="Seifert K.A."/>
        </authorList>
    </citation>
    <scope>NUCLEOTIDE SEQUENCE</scope>
    <source>
        <strain evidence="1">DAOM 180753</strain>
    </source>
</reference>
<proteinExistence type="predicted"/>
<keyword evidence="2" id="KW-1185">Reference proteome</keyword>
<protein>
    <submittedName>
        <fullName evidence="1">Uncharacterized protein</fullName>
    </submittedName>
</protein>
<dbReference type="Proteomes" id="UP001227192">
    <property type="component" value="Unassembled WGS sequence"/>
</dbReference>